<dbReference type="AlphaFoldDB" id="A0AA36DWY3"/>
<protein>
    <submittedName>
        <fullName evidence="2">Uncharacterized protein</fullName>
    </submittedName>
</protein>
<evidence type="ECO:0000313" key="3">
    <source>
        <dbReference type="Proteomes" id="UP001177003"/>
    </source>
</evidence>
<evidence type="ECO:0000313" key="2">
    <source>
        <dbReference type="EMBL" id="CAI9274420.1"/>
    </source>
</evidence>
<dbReference type="EMBL" id="OX465079">
    <property type="protein sequence ID" value="CAI9274420.1"/>
    <property type="molecule type" value="Genomic_DNA"/>
</dbReference>
<feature type="region of interest" description="Disordered" evidence="1">
    <location>
        <begin position="24"/>
        <end position="47"/>
    </location>
</feature>
<proteinExistence type="predicted"/>
<organism evidence="2 3">
    <name type="scientific">Lactuca saligna</name>
    <name type="common">Willowleaf lettuce</name>
    <dbReference type="NCBI Taxonomy" id="75948"/>
    <lineage>
        <taxon>Eukaryota</taxon>
        <taxon>Viridiplantae</taxon>
        <taxon>Streptophyta</taxon>
        <taxon>Embryophyta</taxon>
        <taxon>Tracheophyta</taxon>
        <taxon>Spermatophyta</taxon>
        <taxon>Magnoliopsida</taxon>
        <taxon>eudicotyledons</taxon>
        <taxon>Gunneridae</taxon>
        <taxon>Pentapetalae</taxon>
        <taxon>asterids</taxon>
        <taxon>campanulids</taxon>
        <taxon>Asterales</taxon>
        <taxon>Asteraceae</taxon>
        <taxon>Cichorioideae</taxon>
        <taxon>Cichorieae</taxon>
        <taxon>Lactucinae</taxon>
        <taxon>Lactuca</taxon>
    </lineage>
</organism>
<name>A0AA36DWY3_LACSI</name>
<gene>
    <name evidence="2" type="ORF">LSALG_LOCUS14503</name>
</gene>
<evidence type="ECO:0000256" key="1">
    <source>
        <dbReference type="SAM" id="MobiDB-lite"/>
    </source>
</evidence>
<keyword evidence="3" id="KW-1185">Reference proteome</keyword>
<sequence length="96" mass="11097">MHIPMVSPEIPKGKRIKCGVVRTSTTTRESTELHQESPRLKRARPSRRRVMDKVNVQLIDVINKEIKIRSPVLSQHVYCGEEGHLAYLDPTQGRRR</sequence>
<reference evidence="2" key="1">
    <citation type="submission" date="2023-04" db="EMBL/GenBank/DDBJ databases">
        <authorList>
            <person name="Vijverberg K."/>
            <person name="Xiong W."/>
            <person name="Schranz E."/>
        </authorList>
    </citation>
    <scope>NUCLEOTIDE SEQUENCE</scope>
</reference>
<dbReference type="Proteomes" id="UP001177003">
    <property type="component" value="Chromosome 3"/>
</dbReference>
<feature type="compositionally biased region" description="Basic and acidic residues" evidence="1">
    <location>
        <begin position="29"/>
        <end position="39"/>
    </location>
</feature>
<accession>A0AA36DWY3</accession>